<proteinExistence type="predicted"/>
<organism evidence="1 2">
    <name type="scientific">Elysia crispata</name>
    <name type="common">lettuce slug</name>
    <dbReference type="NCBI Taxonomy" id="231223"/>
    <lineage>
        <taxon>Eukaryota</taxon>
        <taxon>Metazoa</taxon>
        <taxon>Spiralia</taxon>
        <taxon>Lophotrochozoa</taxon>
        <taxon>Mollusca</taxon>
        <taxon>Gastropoda</taxon>
        <taxon>Heterobranchia</taxon>
        <taxon>Euthyneura</taxon>
        <taxon>Panpulmonata</taxon>
        <taxon>Sacoglossa</taxon>
        <taxon>Placobranchoidea</taxon>
        <taxon>Plakobranchidae</taxon>
        <taxon>Elysia</taxon>
    </lineage>
</organism>
<dbReference type="Proteomes" id="UP001283361">
    <property type="component" value="Unassembled WGS sequence"/>
</dbReference>
<dbReference type="AlphaFoldDB" id="A0AAE1B983"/>
<gene>
    <name evidence="1" type="ORF">RRG08_054527</name>
</gene>
<protein>
    <submittedName>
        <fullName evidence="1">Uncharacterized protein</fullName>
    </submittedName>
</protein>
<dbReference type="EMBL" id="JAWDGP010000281">
    <property type="protein sequence ID" value="KAK3801892.1"/>
    <property type="molecule type" value="Genomic_DNA"/>
</dbReference>
<reference evidence="1" key="1">
    <citation type="journal article" date="2023" name="G3 (Bethesda)">
        <title>A reference genome for the long-term kleptoplast-retaining sea slug Elysia crispata morphotype clarki.</title>
        <authorList>
            <person name="Eastman K.E."/>
            <person name="Pendleton A.L."/>
            <person name="Shaikh M.A."/>
            <person name="Suttiyut T."/>
            <person name="Ogas R."/>
            <person name="Tomko P."/>
            <person name="Gavelis G."/>
            <person name="Widhalm J.R."/>
            <person name="Wisecaver J.H."/>
        </authorList>
    </citation>
    <scope>NUCLEOTIDE SEQUENCE</scope>
    <source>
        <strain evidence="1">ECLA1</strain>
    </source>
</reference>
<keyword evidence="2" id="KW-1185">Reference proteome</keyword>
<sequence length="89" mass="10033">MPAPAVQKTSLMVQFQPLRARHTLACQTPEDTSTYTQTHSPAVMRDVTGHVALRTRLKREIIHVRKIEDGVWPVKLVTARMGAGARRLF</sequence>
<comment type="caution">
    <text evidence="1">The sequence shown here is derived from an EMBL/GenBank/DDBJ whole genome shotgun (WGS) entry which is preliminary data.</text>
</comment>
<name>A0AAE1B983_9GAST</name>
<evidence type="ECO:0000313" key="1">
    <source>
        <dbReference type="EMBL" id="KAK3801892.1"/>
    </source>
</evidence>
<accession>A0AAE1B983</accession>
<evidence type="ECO:0000313" key="2">
    <source>
        <dbReference type="Proteomes" id="UP001283361"/>
    </source>
</evidence>